<dbReference type="InterPro" id="IPR013087">
    <property type="entry name" value="Znf_C2H2_type"/>
</dbReference>
<dbReference type="EMBL" id="HACG01021920">
    <property type="protein sequence ID" value="CEK68785.1"/>
    <property type="molecule type" value="Transcribed_RNA"/>
</dbReference>
<dbReference type="AlphaFoldDB" id="A0A0B6ZM20"/>
<protein>
    <recommendedName>
        <fullName evidence="1">C2H2-type domain-containing protein</fullName>
    </recommendedName>
</protein>
<reference evidence="2" key="1">
    <citation type="submission" date="2014-12" db="EMBL/GenBank/DDBJ databases">
        <title>Insight into the proteome of Arion vulgaris.</title>
        <authorList>
            <person name="Aradska J."/>
            <person name="Bulat T."/>
            <person name="Smidak R."/>
            <person name="Sarate P."/>
            <person name="Gangsoo J."/>
            <person name="Sialana F."/>
            <person name="Bilban M."/>
            <person name="Lubec G."/>
        </authorList>
    </citation>
    <scope>NUCLEOTIDE SEQUENCE</scope>
    <source>
        <tissue evidence="2">Skin</tissue>
    </source>
</reference>
<gene>
    <name evidence="2" type="primary">ORF67745</name>
</gene>
<feature type="non-terminal residue" evidence="2">
    <location>
        <position position="1"/>
    </location>
</feature>
<dbReference type="SMART" id="SM00355">
    <property type="entry name" value="ZnF_C2H2"/>
    <property type="match status" value="2"/>
</dbReference>
<feature type="domain" description="C2H2-type" evidence="1">
    <location>
        <begin position="235"/>
        <end position="258"/>
    </location>
</feature>
<feature type="domain" description="C2H2-type" evidence="1">
    <location>
        <begin position="104"/>
        <end position="127"/>
    </location>
</feature>
<organism evidence="2">
    <name type="scientific">Arion vulgaris</name>
    <dbReference type="NCBI Taxonomy" id="1028688"/>
    <lineage>
        <taxon>Eukaryota</taxon>
        <taxon>Metazoa</taxon>
        <taxon>Spiralia</taxon>
        <taxon>Lophotrochozoa</taxon>
        <taxon>Mollusca</taxon>
        <taxon>Gastropoda</taxon>
        <taxon>Heterobranchia</taxon>
        <taxon>Euthyneura</taxon>
        <taxon>Panpulmonata</taxon>
        <taxon>Eupulmonata</taxon>
        <taxon>Stylommatophora</taxon>
        <taxon>Helicina</taxon>
        <taxon>Arionoidea</taxon>
        <taxon>Arionidae</taxon>
        <taxon>Arion</taxon>
    </lineage>
</organism>
<evidence type="ECO:0000313" key="2">
    <source>
        <dbReference type="EMBL" id="CEK68785.1"/>
    </source>
</evidence>
<sequence>TDYDIFDMEVEEVIDGQHHFTTEESETDTILYSSNHSSPAISTSTNDKQPAPARMVKVFPYIQGNSYKTLNTSDTSNETKASYTYPRGLGNKSSSGISTSSLYWSCGYCTIQSNSQAEIKDHSNKTHPGKPHRYVALIKNSSTDTAVSKNITETTSRSPIVTTVTRNISQPPQVNQPYITAVHSFHVSNNRKINDENNSDEITDVVSLKEKDDSPSLLKVKINTTKVAKKEIAVYRCYHCAYKAKRHLAMKNHLYHKHKGKELIATDHESSSNTLVFFCARNECTFRSEKVDKYLSHVDQCTPLDKPEEEDVKLDPHIRECLKLTMSVAELATIKN</sequence>
<evidence type="ECO:0000259" key="1">
    <source>
        <dbReference type="SMART" id="SM00355"/>
    </source>
</evidence>
<accession>A0A0B6ZM20</accession>
<proteinExistence type="predicted"/>
<name>A0A0B6ZM20_9EUPU</name>